<dbReference type="Pfam" id="PF03828">
    <property type="entry name" value="PAP_assoc"/>
    <property type="match status" value="1"/>
</dbReference>
<dbReference type="InterPro" id="IPR054708">
    <property type="entry name" value="MTPAP-like_central"/>
</dbReference>
<name>A0AAW1TYG8_9CUCU</name>
<keyword evidence="4" id="KW-0479">Metal-binding</keyword>
<dbReference type="InterPro" id="IPR002058">
    <property type="entry name" value="PAP_assoc"/>
</dbReference>
<reference evidence="8 9" key="1">
    <citation type="submission" date="2023-03" db="EMBL/GenBank/DDBJ databases">
        <title>Genome insight into feeding habits of ladybird beetles.</title>
        <authorList>
            <person name="Li H.-S."/>
            <person name="Huang Y.-H."/>
            <person name="Pang H."/>
        </authorList>
    </citation>
    <scope>NUCLEOTIDE SEQUENCE [LARGE SCALE GENOMIC DNA]</scope>
    <source>
        <strain evidence="8">SYSU_2023b</strain>
        <tissue evidence="8">Whole body</tissue>
    </source>
</reference>
<keyword evidence="5" id="KW-0460">Magnesium</keyword>
<dbReference type="Gene3D" id="1.10.1410.10">
    <property type="match status" value="1"/>
</dbReference>
<dbReference type="GO" id="GO:0050265">
    <property type="term" value="F:RNA uridylyltransferase activity"/>
    <property type="evidence" value="ECO:0007669"/>
    <property type="project" value="TreeGrafter"/>
</dbReference>
<keyword evidence="3" id="KW-0808">Transferase</keyword>
<dbReference type="InterPro" id="IPR043519">
    <property type="entry name" value="NT_sf"/>
</dbReference>
<dbReference type="Proteomes" id="UP001431783">
    <property type="component" value="Unassembled WGS sequence"/>
</dbReference>
<comment type="cofactor">
    <cofactor evidence="1">
        <name>Mn(2+)</name>
        <dbReference type="ChEBI" id="CHEBI:29035"/>
    </cofactor>
</comment>
<evidence type="ECO:0000256" key="1">
    <source>
        <dbReference type="ARBA" id="ARBA00001936"/>
    </source>
</evidence>
<evidence type="ECO:0000259" key="7">
    <source>
        <dbReference type="Pfam" id="PF22600"/>
    </source>
</evidence>
<gene>
    <name evidence="8" type="ORF">WA026_014020</name>
</gene>
<evidence type="ECO:0000256" key="5">
    <source>
        <dbReference type="ARBA" id="ARBA00022842"/>
    </source>
</evidence>
<dbReference type="GO" id="GO:1990817">
    <property type="term" value="F:poly(A) RNA polymerase activity"/>
    <property type="evidence" value="ECO:0007669"/>
    <property type="project" value="UniProtKB-ARBA"/>
</dbReference>
<dbReference type="EMBL" id="JARQZJ010000037">
    <property type="protein sequence ID" value="KAK9876642.1"/>
    <property type="molecule type" value="Genomic_DNA"/>
</dbReference>
<proteinExistence type="predicted"/>
<comment type="cofactor">
    <cofactor evidence="2">
        <name>Mg(2+)</name>
        <dbReference type="ChEBI" id="CHEBI:18420"/>
    </cofactor>
</comment>
<feature type="domain" description="PAP-associated" evidence="6">
    <location>
        <begin position="459"/>
        <end position="536"/>
    </location>
</feature>
<evidence type="ECO:0000256" key="4">
    <source>
        <dbReference type="ARBA" id="ARBA00022723"/>
    </source>
</evidence>
<evidence type="ECO:0000259" key="6">
    <source>
        <dbReference type="Pfam" id="PF03828"/>
    </source>
</evidence>
<dbReference type="PANTHER" id="PTHR12271:SF66">
    <property type="entry name" value="TERMINAL URIDYLYLTRANSFERASE TAILOR"/>
    <property type="match status" value="1"/>
</dbReference>
<evidence type="ECO:0000256" key="2">
    <source>
        <dbReference type="ARBA" id="ARBA00001946"/>
    </source>
</evidence>
<dbReference type="SUPFAM" id="SSF81301">
    <property type="entry name" value="Nucleotidyltransferase"/>
    <property type="match status" value="1"/>
</dbReference>
<accession>A0AAW1TYG8</accession>
<organism evidence="8 9">
    <name type="scientific">Henosepilachna vigintioctopunctata</name>
    <dbReference type="NCBI Taxonomy" id="420089"/>
    <lineage>
        <taxon>Eukaryota</taxon>
        <taxon>Metazoa</taxon>
        <taxon>Ecdysozoa</taxon>
        <taxon>Arthropoda</taxon>
        <taxon>Hexapoda</taxon>
        <taxon>Insecta</taxon>
        <taxon>Pterygota</taxon>
        <taxon>Neoptera</taxon>
        <taxon>Endopterygota</taxon>
        <taxon>Coleoptera</taxon>
        <taxon>Polyphaga</taxon>
        <taxon>Cucujiformia</taxon>
        <taxon>Coccinelloidea</taxon>
        <taxon>Coccinellidae</taxon>
        <taxon>Epilachninae</taxon>
        <taxon>Epilachnini</taxon>
        <taxon>Henosepilachna</taxon>
    </lineage>
</organism>
<evidence type="ECO:0000256" key="3">
    <source>
        <dbReference type="ARBA" id="ARBA00022679"/>
    </source>
</evidence>
<dbReference type="GO" id="GO:0031123">
    <property type="term" value="P:RNA 3'-end processing"/>
    <property type="evidence" value="ECO:0007669"/>
    <property type="project" value="TreeGrafter"/>
</dbReference>
<dbReference type="AlphaFoldDB" id="A0AAW1TYG8"/>
<dbReference type="Pfam" id="PF22600">
    <property type="entry name" value="MTPAP-like_central"/>
    <property type="match status" value="1"/>
</dbReference>
<keyword evidence="9" id="KW-1185">Reference proteome</keyword>
<dbReference type="PANTHER" id="PTHR12271">
    <property type="entry name" value="POLY A POLYMERASE CID PAP -RELATED"/>
    <property type="match status" value="1"/>
</dbReference>
<dbReference type="GO" id="GO:0046872">
    <property type="term" value="F:metal ion binding"/>
    <property type="evidence" value="ECO:0007669"/>
    <property type="project" value="UniProtKB-KW"/>
</dbReference>
<dbReference type="Gene3D" id="3.30.460.10">
    <property type="entry name" value="Beta Polymerase, domain 2"/>
    <property type="match status" value="1"/>
</dbReference>
<protein>
    <submittedName>
        <fullName evidence="8">Uncharacterized protein</fullName>
    </submittedName>
</protein>
<evidence type="ECO:0000313" key="9">
    <source>
        <dbReference type="Proteomes" id="UP001431783"/>
    </source>
</evidence>
<comment type="caution">
    <text evidence="8">The sequence shown here is derived from an EMBL/GenBank/DDBJ whole genome shotgun (WGS) entry which is preliminary data.</text>
</comment>
<sequence>MKVMYLRNESNLKNTFYLLDQHLQVYGIQYEMKITPHQKKESKKSKTRVYTTVRKKDIDAKDHEIVKSINNPIDDNPLKTLPRRFDEHLKYLRNDGSKVICIACKEGGIIIPKNQIKKHLILSSHLDSTKLESFSYMFFCEICDLKFYDEMTWDMHFEKIPEKHKNTAASRRENICEHECLTCKVILYGDALSLRRHRNSNTRRIERSRGSFLSEETKKYFSSKTIINENGQQLLDDVKEVLDEQECILECCRDLEDALSGYFRDCEAHPFGSRISGLGNSDSDLDVFIDIGDMYDGVKKQSEKNQKKIINIAMELFKNKEEFYRITSRPSARTPIIRLKHKPTELDCDISFRHGLSVENTKFLKFCFQLQPISQTLILVIKKWSHLCVLHENITTYAMAMLTIFYLQTEKYLLSVDTVKTLNPTESRVIDGWDTITYTAPIEEVRQHIAMYKGGDIVILLKGFFKYYSDFNYKAHVICPLLGTTVLKSQFTEDLTGSLLPEEMKSYINKINKEENPEYFRSLSEFCIQDPFDLSHNLTKACSPTFVEKFKHLCTLTYEMLEKL</sequence>
<evidence type="ECO:0000313" key="8">
    <source>
        <dbReference type="EMBL" id="KAK9876642.1"/>
    </source>
</evidence>
<dbReference type="CDD" id="cd05402">
    <property type="entry name" value="NT_PAP_TUTase"/>
    <property type="match status" value="1"/>
</dbReference>
<dbReference type="SUPFAM" id="SSF81631">
    <property type="entry name" value="PAP/OAS1 substrate-binding domain"/>
    <property type="match status" value="1"/>
</dbReference>
<feature type="domain" description="Poly(A) RNA polymerase mitochondrial-like central palm" evidence="7">
    <location>
        <begin position="230"/>
        <end position="366"/>
    </location>
</feature>